<dbReference type="Proteomes" id="UP000095283">
    <property type="component" value="Unplaced"/>
</dbReference>
<evidence type="ECO:0000313" key="2">
    <source>
        <dbReference type="WBParaSite" id="Hba_10937"/>
    </source>
</evidence>
<name>A0A1I7X0L6_HETBA</name>
<proteinExistence type="predicted"/>
<protein>
    <submittedName>
        <fullName evidence="2">Ribosome biogenesis protein NOP53</fullName>
    </submittedName>
</protein>
<dbReference type="AlphaFoldDB" id="A0A1I7X0L6"/>
<accession>A0A1I7X0L6</accession>
<keyword evidence="1" id="KW-1185">Reference proteome</keyword>
<reference evidence="2" key="1">
    <citation type="submission" date="2016-11" db="UniProtKB">
        <authorList>
            <consortium name="WormBaseParasite"/>
        </authorList>
    </citation>
    <scope>IDENTIFICATION</scope>
</reference>
<sequence length="151" mass="17456">MYIFHAQPQTKHDNDEIPDNYLGPIVLTAARMGLNPSSREEKLKLMKTSNSRKTTRKLNRLGKKGKLSRNIIDGLKDIKARKSQDSHDWVCNRVAHYNDEAEDNLPLDMLDADINWENSSFANMKRRHDSSIVIKCVPNMIYFCPYTKCCI</sequence>
<organism evidence="1 2">
    <name type="scientific">Heterorhabditis bacteriophora</name>
    <name type="common">Entomopathogenic nematode worm</name>
    <dbReference type="NCBI Taxonomy" id="37862"/>
    <lineage>
        <taxon>Eukaryota</taxon>
        <taxon>Metazoa</taxon>
        <taxon>Ecdysozoa</taxon>
        <taxon>Nematoda</taxon>
        <taxon>Chromadorea</taxon>
        <taxon>Rhabditida</taxon>
        <taxon>Rhabditina</taxon>
        <taxon>Rhabditomorpha</taxon>
        <taxon>Strongyloidea</taxon>
        <taxon>Heterorhabditidae</taxon>
        <taxon>Heterorhabditis</taxon>
    </lineage>
</organism>
<evidence type="ECO:0000313" key="1">
    <source>
        <dbReference type="Proteomes" id="UP000095283"/>
    </source>
</evidence>
<dbReference type="WBParaSite" id="Hba_10937">
    <property type="protein sequence ID" value="Hba_10937"/>
    <property type="gene ID" value="Hba_10937"/>
</dbReference>